<dbReference type="EMBL" id="DS548287">
    <property type="protein sequence ID" value="EDR28953.1"/>
    <property type="molecule type" value="Genomic_DNA"/>
</dbReference>
<evidence type="ECO:0000313" key="4">
    <source>
        <dbReference type="Proteomes" id="UP000008076"/>
    </source>
</evidence>
<protein>
    <recommendedName>
        <fullName evidence="2">MIB/HERC2 domain-containing protein</fullName>
    </recommendedName>
</protein>
<dbReference type="GO" id="GO:0046872">
    <property type="term" value="F:metal ion binding"/>
    <property type="evidence" value="ECO:0007669"/>
    <property type="project" value="InterPro"/>
</dbReference>
<dbReference type="GeneID" id="5879801"/>
<dbReference type="InterPro" id="IPR010606">
    <property type="entry name" value="Mib_Herc2"/>
</dbReference>
<reference evidence="4" key="1">
    <citation type="submission" date="2007-12" db="EMBL/GenBank/DDBJ databases">
        <title>Annotation of Entamoeba dispar SAW760.</title>
        <authorList>
            <person name="Lorenzi H."/>
            <person name="Inman J."/>
            <person name="Schobel S."/>
            <person name="Amedeo P."/>
            <person name="Caler E."/>
        </authorList>
    </citation>
    <scope>NUCLEOTIDE SEQUENCE [LARGE SCALE GENOMIC DNA]</scope>
    <source>
        <strain evidence="4">ATCC PRA-260 / SAW760</strain>
    </source>
</reference>
<dbReference type="Gene3D" id="2.30.30.40">
    <property type="entry name" value="SH3 Domains"/>
    <property type="match status" value="2"/>
</dbReference>
<dbReference type="GO" id="GO:0005737">
    <property type="term" value="C:cytoplasm"/>
    <property type="evidence" value="ECO:0007669"/>
    <property type="project" value="TreeGrafter"/>
</dbReference>
<dbReference type="SUPFAM" id="SSF159034">
    <property type="entry name" value="Mib/herc2 domain-like"/>
    <property type="match status" value="2"/>
</dbReference>
<feature type="domain" description="MIB/HERC2" evidence="2">
    <location>
        <begin position="69"/>
        <end position="139"/>
    </location>
</feature>
<dbReference type="InterPro" id="IPR057734">
    <property type="entry name" value="UBE2O-like_SH3-C"/>
</dbReference>
<dbReference type="OMA" id="WHYGRSE"/>
<dbReference type="Proteomes" id="UP000008076">
    <property type="component" value="Unassembled WGS sequence"/>
</dbReference>
<proteinExistence type="predicted"/>
<dbReference type="PANTHER" id="PTHR24202:SF4">
    <property type="entry name" value="E3 UBIQUITIN-PROTEIN LIGASE MIB2-RELATED"/>
    <property type="match status" value="1"/>
</dbReference>
<evidence type="ECO:0000313" key="3">
    <source>
        <dbReference type="EMBL" id="EDR28953.1"/>
    </source>
</evidence>
<evidence type="ECO:0000259" key="2">
    <source>
        <dbReference type="PROSITE" id="PS51416"/>
    </source>
</evidence>
<dbReference type="FunFam" id="2.30.30.40:FF:000252">
    <property type="entry name" value="HECT domain and RCC1 family domain containing protein"/>
    <property type="match status" value="2"/>
</dbReference>
<sequence length="219" mass="25069">MQGINVDALVSQINSLTSVLKEEQTKYENELQKYKECRKETIDAVNNWGSSPVKETTSAEDVEMPPEEQYKMPLSWIILKRVVQGRDWHYGRTDKKEEKGVVFSVNKDGQITVRWDDGDKTHCSWGKDGNFDVTVISNTLDMTPIEPSEQIRKPISWLVGRKVKRGTDWKWSDQDGGEGKTGLVLSSAGKGWINVKWESGKVNQYRWGEDDCHDVEVIF</sequence>
<dbReference type="KEGG" id="edi:EDI_040700"/>
<dbReference type="PANTHER" id="PTHR24202">
    <property type="entry name" value="E3 UBIQUITIN-PROTEIN LIGASE MIB2"/>
    <property type="match status" value="1"/>
</dbReference>
<name>B0E944_ENTDS</name>
<keyword evidence="4" id="KW-1185">Reference proteome</keyword>
<dbReference type="InterPro" id="IPR037252">
    <property type="entry name" value="Mib_Herc2_sf"/>
</dbReference>
<dbReference type="eggNOG" id="KOG4276">
    <property type="taxonomic scope" value="Eukaryota"/>
</dbReference>
<feature type="coiled-coil region" evidence="1">
    <location>
        <begin position="13"/>
        <end position="40"/>
    </location>
</feature>
<dbReference type="Pfam" id="PF23044">
    <property type="entry name" value="SH3-C_UBE2O"/>
    <property type="match status" value="1"/>
</dbReference>
<gene>
    <name evidence="3" type="ORF">EDI_040700</name>
</gene>
<accession>B0E944</accession>
<dbReference type="Pfam" id="PF06701">
    <property type="entry name" value="MIB_HERC2"/>
    <property type="match status" value="1"/>
</dbReference>
<keyword evidence="1" id="KW-0175">Coiled coil</keyword>
<dbReference type="OrthoDB" id="26799at2759"/>
<evidence type="ECO:0000256" key="1">
    <source>
        <dbReference type="SAM" id="Coils"/>
    </source>
</evidence>
<feature type="domain" description="MIB/HERC2" evidence="2">
    <location>
        <begin position="150"/>
        <end position="219"/>
    </location>
</feature>
<dbReference type="GO" id="GO:0016567">
    <property type="term" value="P:protein ubiquitination"/>
    <property type="evidence" value="ECO:0007669"/>
    <property type="project" value="InterPro"/>
</dbReference>
<dbReference type="RefSeq" id="XP_001734875.1">
    <property type="nucleotide sequence ID" value="XM_001734823.1"/>
</dbReference>
<dbReference type="GO" id="GO:0004842">
    <property type="term" value="F:ubiquitin-protein transferase activity"/>
    <property type="evidence" value="ECO:0007669"/>
    <property type="project" value="InterPro"/>
</dbReference>
<dbReference type="PROSITE" id="PS51416">
    <property type="entry name" value="MIB_HERC2"/>
    <property type="match status" value="2"/>
</dbReference>
<dbReference type="AlphaFoldDB" id="B0E944"/>
<organism evidence="4">
    <name type="scientific">Entamoeba dispar (strain ATCC PRA-260 / SAW760)</name>
    <dbReference type="NCBI Taxonomy" id="370354"/>
    <lineage>
        <taxon>Eukaryota</taxon>
        <taxon>Amoebozoa</taxon>
        <taxon>Evosea</taxon>
        <taxon>Archamoebae</taxon>
        <taxon>Mastigamoebida</taxon>
        <taxon>Entamoebidae</taxon>
        <taxon>Entamoeba</taxon>
    </lineage>
</organism>
<dbReference type="VEuPathDB" id="AmoebaDB:EDI_040700"/>